<sequence>PTITSSNTFGARQHLWSQRNLKSNSHGYPEMVSPRKHLLAFCSNYNRIHEEEGIEIL</sequence>
<proteinExistence type="predicted"/>
<dbReference type="Proteomes" id="UP000095284">
    <property type="component" value="Unplaced"/>
</dbReference>
<dbReference type="WBParaSite" id="BXY_1506700.1">
    <property type="protein sequence ID" value="BXY_1506700.1"/>
    <property type="gene ID" value="BXY_1506700"/>
</dbReference>
<evidence type="ECO:0000313" key="1">
    <source>
        <dbReference type="Proteomes" id="UP000095284"/>
    </source>
</evidence>
<name>A0A1I7SPS4_BURXY</name>
<protein>
    <submittedName>
        <fullName evidence="2">Uncharacterized protein</fullName>
    </submittedName>
</protein>
<evidence type="ECO:0000313" key="2">
    <source>
        <dbReference type="WBParaSite" id="BXY_1506700.1"/>
    </source>
</evidence>
<organism evidence="1 2">
    <name type="scientific">Bursaphelenchus xylophilus</name>
    <name type="common">Pinewood nematode worm</name>
    <name type="synonym">Aphelenchoides xylophilus</name>
    <dbReference type="NCBI Taxonomy" id="6326"/>
    <lineage>
        <taxon>Eukaryota</taxon>
        <taxon>Metazoa</taxon>
        <taxon>Ecdysozoa</taxon>
        <taxon>Nematoda</taxon>
        <taxon>Chromadorea</taxon>
        <taxon>Rhabditida</taxon>
        <taxon>Tylenchina</taxon>
        <taxon>Tylenchomorpha</taxon>
        <taxon>Aphelenchoidea</taxon>
        <taxon>Aphelenchoididae</taxon>
        <taxon>Bursaphelenchus</taxon>
    </lineage>
</organism>
<reference evidence="2" key="1">
    <citation type="submission" date="2016-11" db="UniProtKB">
        <authorList>
            <consortium name="WormBaseParasite"/>
        </authorList>
    </citation>
    <scope>IDENTIFICATION</scope>
</reference>
<accession>A0A1I7SPS4</accession>
<dbReference type="AlphaFoldDB" id="A0A1I7SPS4"/>